<sequence length="373" mass="41250">MELTLDSNMVFIPKSVSDFLSQVSAIKDSSQRSSKLHAYVKGLEDEMRKIEVFKRELPLCMIILKDAIERLKEEVMQCGEMEDRPVIAEFVPLKKGNSDENGGVVSGKENSDMKSWMSSAQLWSSSNNFDYSKSELKSRNEEDDRSVPENPIEVSNKRSRGGAFVQFKGNNESGFARTCVKEDKEVSQVPSLSLMTPMTAELGGSKSSTRGGSGPSLMKLQIEAQQQSQQQCFRKQRRCWSPELHRRFVDALQQLGGSQVATPKQIRELMQVDGLTNDEVKSHLQKYRLHVRKVPASAAAEGNGLWMNQDHCGDHSKANSSESGSPQSPLLGIEFAKGGQSTTGGDSTQTEEDDQKSDGHSWKGARHNSGGDV</sequence>
<dbReference type="InterPro" id="IPR017930">
    <property type="entry name" value="Myb_dom"/>
</dbReference>
<evidence type="ECO:0000313" key="8">
    <source>
        <dbReference type="EMBL" id="KAK9902912.1"/>
    </source>
</evidence>
<dbReference type="GO" id="GO:0005634">
    <property type="term" value="C:nucleus"/>
    <property type="evidence" value="ECO:0007669"/>
    <property type="project" value="UniProtKB-SubCell"/>
</dbReference>
<evidence type="ECO:0000256" key="5">
    <source>
        <dbReference type="ARBA" id="ARBA00023242"/>
    </source>
</evidence>
<keyword evidence="2" id="KW-0805">Transcription regulation</keyword>
<evidence type="ECO:0000313" key="9">
    <source>
        <dbReference type="Proteomes" id="UP001457282"/>
    </source>
</evidence>
<comment type="subcellular location">
    <subcellularLocation>
        <location evidence="1">Nucleus</location>
    </subcellularLocation>
</comment>
<dbReference type="PANTHER" id="PTHR31003:SF22">
    <property type="entry name" value="TRANSCRIPTION FACTOR HHO5"/>
    <property type="match status" value="1"/>
</dbReference>
<evidence type="ECO:0000256" key="4">
    <source>
        <dbReference type="ARBA" id="ARBA00023163"/>
    </source>
</evidence>
<dbReference type="Pfam" id="PF00249">
    <property type="entry name" value="Myb_DNA-binding"/>
    <property type="match status" value="1"/>
</dbReference>
<reference evidence="8 9" key="1">
    <citation type="journal article" date="2023" name="G3 (Bethesda)">
        <title>A chromosome-length genome assembly and annotation of blackberry (Rubus argutus, cv. 'Hillquist').</title>
        <authorList>
            <person name="Bruna T."/>
            <person name="Aryal R."/>
            <person name="Dudchenko O."/>
            <person name="Sargent D.J."/>
            <person name="Mead D."/>
            <person name="Buti M."/>
            <person name="Cavallini A."/>
            <person name="Hytonen T."/>
            <person name="Andres J."/>
            <person name="Pham M."/>
            <person name="Weisz D."/>
            <person name="Mascagni F."/>
            <person name="Usai G."/>
            <person name="Natali L."/>
            <person name="Bassil N."/>
            <person name="Fernandez G.E."/>
            <person name="Lomsadze A."/>
            <person name="Armour M."/>
            <person name="Olukolu B."/>
            <person name="Poorten T."/>
            <person name="Britton C."/>
            <person name="Davik J."/>
            <person name="Ashrafi H."/>
            <person name="Aiden E.L."/>
            <person name="Borodovsky M."/>
            <person name="Worthington M."/>
        </authorList>
    </citation>
    <scope>NUCLEOTIDE SEQUENCE [LARGE SCALE GENOMIC DNA]</scope>
    <source>
        <strain evidence="8">PI 553951</strain>
    </source>
</reference>
<dbReference type="Proteomes" id="UP001457282">
    <property type="component" value="Unassembled WGS sequence"/>
</dbReference>
<evidence type="ECO:0000256" key="3">
    <source>
        <dbReference type="ARBA" id="ARBA00023125"/>
    </source>
</evidence>
<keyword evidence="4" id="KW-0804">Transcription</keyword>
<keyword evidence="3" id="KW-0238">DNA-binding</keyword>
<evidence type="ECO:0000256" key="1">
    <source>
        <dbReference type="ARBA" id="ARBA00004123"/>
    </source>
</evidence>
<feature type="compositionally biased region" description="Basic and acidic residues" evidence="6">
    <location>
        <begin position="134"/>
        <end position="147"/>
    </location>
</feature>
<dbReference type="InterPro" id="IPR001005">
    <property type="entry name" value="SANT/Myb"/>
</dbReference>
<feature type="compositionally biased region" description="Low complexity" evidence="6">
    <location>
        <begin position="338"/>
        <end position="348"/>
    </location>
</feature>
<dbReference type="InterPro" id="IPR006447">
    <property type="entry name" value="Myb_dom_plants"/>
</dbReference>
<name>A0AAW1VMW5_RUBAR</name>
<dbReference type="GO" id="GO:0003700">
    <property type="term" value="F:DNA-binding transcription factor activity"/>
    <property type="evidence" value="ECO:0007669"/>
    <property type="project" value="InterPro"/>
</dbReference>
<dbReference type="AlphaFoldDB" id="A0AAW1VMW5"/>
<feature type="compositionally biased region" description="Polar residues" evidence="6">
    <location>
        <begin position="318"/>
        <end position="328"/>
    </location>
</feature>
<keyword evidence="9" id="KW-1185">Reference proteome</keyword>
<proteinExistence type="predicted"/>
<evidence type="ECO:0000256" key="2">
    <source>
        <dbReference type="ARBA" id="ARBA00023015"/>
    </source>
</evidence>
<comment type="caution">
    <text evidence="8">The sequence shown here is derived from an EMBL/GenBank/DDBJ whole genome shotgun (WGS) entry which is preliminary data.</text>
</comment>
<feature type="domain" description="HTH myb-type" evidence="7">
    <location>
        <begin position="234"/>
        <end position="292"/>
    </location>
</feature>
<protein>
    <recommendedName>
        <fullName evidence="7">HTH myb-type domain-containing protein</fullName>
    </recommendedName>
</protein>
<gene>
    <name evidence="8" type="ORF">M0R45_001427</name>
</gene>
<dbReference type="FunFam" id="1.10.10.60:FF:000002">
    <property type="entry name" value="Myb family transcription factor"/>
    <property type="match status" value="1"/>
</dbReference>
<organism evidence="8 9">
    <name type="scientific">Rubus argutus</name>
    <name type="common">Southern blackberry</name>
    <dbReference type="NCBI Taxonomy" id="59490"/>
    <lineage>
        <taxon>Eukaryota</taxon>
        <taxon>Viridiplantae</taxon>
        <taxon>Streptophyta</taxon>
        <taxon>Embryophyta</taxon>
        <taxon>Tracheophyta</taxon>
        <taxon>Spermatophyta</taxon>
        <taxon>Magnoliopsida</taxon>
        <taxon>eudicotyledons</taxon>
        <taxon>Gunneridae</taxon>
        <taxon>Pentapetalae</taxon>
        <taxon>rosids</taxon>
        <taxon>fabids</taxon>
        <taxon>Rosales</taxon>
        <taxon>Rosaceae</taxon>
        <taxon>Rosoideae</taxon>
        <taxon>Rosoideae incertae sedis</taxon>
        <taxon>Rubus</taxon>
    </lineage>
</organism>
<dbReference type="EMBL" id="JBEDUW010000248">
    <property type="protein sequence ID" value="KAK9902912.1"/>
    <property type="molecule type" value="Genomic_DNA"/>
</dbReference>
<evidence type="ECO:0000259" key="7">
    <source>
        <dbReference type="PROSITE" id="PS51294"/>
    </source>
</evidence>
<dbReference type="NCBIfam" id="TIGR01557">
    <property type="entry name" value="myb_SHAQKYF"/>
    <property type="match status" value="1"/>
</dbReference>
<dbReference type="SUPFAM" id="SSF46689">
    <property type="entry name" value="Homeodomain-like"/>
    <property type="match status" value="1"/>
</dbReference>
<keyword evidence="5" id="KW-0539">Nucleus</keyword>
<dbReference type="Pfam" id="PF26575">
    <property type="entry name" value="HHO5_N"/>
    <property type="match status" value="1"/>
</dbReference>
<dbReference type="PANTHER" id="PTHR31003">
    <property type="entry name" value="MYB FAMILY TRANSCRIPTION FACTOR"/>
    <property type="match status" value="1"/>
</dbReference>
<evidence type="ECO:0000256" key="6">
    <source>
        <dbReference type="SAM" id="MobiDB-lite"/>
    </source>
</evidence>
<dbReference type="GO" id="GO:0003677">
    <property type="term" value="F:DNA binding"/>
    <property type="evidence" value="ECO:0007669"/>
    <property type="project" value="UniProtKB-KW"/>
</dbReference>
<accession>A0AAW1VMW5</accession>
<dbReference type="InterPro" id="IPR058673">
    <property type="entry name" value="HHO5-like_N"/>
</dbReference>
<dbReference type="PROSITE" id="PS51294">
    <property type="entry name" value="HTH_MYB"/>
    <property type="match status" value="1"/>
</dbReference>
<feature type="region of interest" description="Disordered" evidence="6">
    <location>
        <begin position="134"/>
        <end position="160"/>
    </location>
</feature>
<feature type="region of interest" description="Disordered" evidence="6">
    <location>
        <begin position="305"/>
        <end position="373"/>
    </location>
</feature>
<dbReference type="InterPro" id="IPR044787">
    <property type="entry name" value="HHO5-like"/>
</dbReference>
<dbReference type="InterPro" id="IPR009057">
    <property type="entry name" value="Homeodomain-like_sf"/>
</dbReference>
<dbReference type="Gene3D" id="1.10.10.60">
    <property type="entry name" value="Homeodomain-like"/>
    <property type="match status" value="1"/>
</dbReference>